<gene>
    <name evidence="1" type="ORF">BAU07_26250</name>
</gene>
<dbReference type="AlphaFoldDB" id="A0A193GMW7"/>
<sequence length="347" mass="39095">MHPDTAMNDEAEDVREIQKFAQGFRSLLIPSPAVLANTAILLKRLVLLSDKVLPVKSYFNMVQEMQRAAFLAEGMAADAVQAEGLTGERAAERTREIIREVEAKGATFWSIAAKDAKGELKERLQQLDQDSQRALCTEDTFVIVCSYLKGEVAKQGSVHYLRGQSPDFKETKKHRNPLDLSKEVVLKGLSSALARPDAERGSIERGQIDSGFNHLARLNSLAIIMLDVVEWIRVCEKNGTPCRKIDVRAKFDLSHTDYERVMAMARRAGLYTLRSHKKDPSNRYTLKSKIHQRIVDQAAIFGYTPQKTLNKILDDFFRLTDYSARLGRSPEQVFNALVDQSKEDPNA</sequence>
<dbReference type="RefSeq" id="WP_066665843.1">
    <property type="nucleotide sequence ID" value="NZ_CBCSCL010000020.1"/>
</dbReference>
<accession>A0A193GMW7</accession>
<keyword evidence="2" id="KW-1185">Reference proteome</keyword>
<dbReference type="EMBL" id="CP016173">
    <property type="protein sequence ID" value="ANN80831.1"/>
    <property type="molecule type" value="Genomic_DNA"/>
</dbReference>
<organism evidence="1 2">
    <name type="scientific">Bordetella flabilis</name>
    <dbReference type="NCBI Taxonomy" id="463014"/>
    <lineage>
        <taxon>Bacteria</taxon>
        <taxon>Pseudomonadati</taxon>
        <taxon>Pseudomonadota</taxon>
        <taxon>Betaproteobacteria</taxon>
        <taxon>Burkholderiales</taxon>
        <taxon>Alcaligenaceae</taxon>
        <taxon>Bordetella</taxon>
    </lineage>
</organism>
<name>A0A193GMW7_9BORD</name>
<protein>
    <submittedName>
        <fullName evidence="1">Uncharacterized protein</fullName>
    </submittedName>
</protein>
<dbReference type="KEGG" id="bfz:BAU07_26250"/>
<reference evidence="1 2" key="1">
    <citation type="submission" date="2016-06" db="EMBL/GenBank/DDBJ databases">
        <title>Complete genome sequences of Bordetella bronchialis and Bordetella flabilis.</title>
        <authorList>
            <person name="LiPuma J.J."/>
            <person name="Spilker T."/>
        </authorList>
    </citation>
    <scope>NUCLEOTIDE SEQUENCE [LARGE SCALE GENOMIC DNA]</scope>
    <source>
        <strain evidence="1 2">AU10664</strain>
        <plasmid evidence="1 2">unnamed1</plasmid>
    </source>
</reference>
<dbReference type="Proteomes" id="UP000091926">
    <property type="component" value="Plasmid unnamed1"/>
</dbReference>
<evidence type="ECO:0000313" key="1">
    <source>
        <dbReference type="EMBL" id="ANN80831.1"/>
    </source>
</evidence>
<proteinExistence type="predicted"/>
<keyword evidence="1" id="KW-0614">Plasmid</keyword>
<evidence type="ECO:0000313" key="2">
    <source>
        <dbReference type="Proteomes" id="UP000091926"/>
    </source>
</evidence>
<geneLocation type="plasmid" evidence="1 2">
    <name>unnamed1</name>
</geneLocation>